<dbReference type="PANTHER" id="PTHR13778">
    <property type="entry name" value="GLYCOSYLTRANSFERASE 8 DOMAIN-CONTAINING PROTEIN"/>
    <property type="match status" value="1"/>
</dbReference>
<dbReference type="CDD" id="cd04194">
    <property type="entry name" value="GT8_A4GalT_like"/>
    <property type="match status" value="1"/>
</dbReference>
<proteinExistence type="predicted"/>
<protein>
    <submittedName>
        <fullName evidence="4">Glycosyltransferase family 8 protein</fullName>
    </submittedName>
</protein>
<dbReference type="InterPro" id="IPR029044">
    <property type="entry name" value="Nucleotide-diphossugar_trans"/>
</dbReference>
<evidence type="ECO:0000256" key="2">
    <source>
        <dbReference type="ARBA" id="ARBA00022679"/>
    </source>
</evidence>
<sequence length="295" mass="33805">MAQRIEILVTLNEAYLPPLQVMLVSLFENNPHQSFRIWLIHRQIPAEKLTALAQLVHSLGGQLKPIQVDGQHWTGAPTEARYPIEMYFRLLCADILPKTVKRVLYLDPDILVVNPVQQLWQTELDGKMLAAATHSGMTHLVTGINNIRLGTDHGYYNSGVMLIDLAQARKIIKYADIERIINEHSDLLLLPDQDILNFLYGEEIKEIPEENWNYDARKYPLYFTRSLGKHDLQWTLVNTAVLHFCGHPKPWEAHHDNRFTALYLNYQQLTARRLQALAPASEEPPAESTATSDSR</sequence>
<dbReference type="Pfam" id="PF01501">
    <property type="entry name" value="Glyco_transf_8"/>
    <property type="match status" value="1"/>
</dbReference>
<dbReference type="RefSeq" id="WP_125601227.1">
    <property type="nucleotide sequence ID" value="NZ_JBHSSM010000018.1"/>
</dbReference>
<dbReference type="Gene3D" id="3.90.550.10">
    <property type="entry name" value="Spore Coat Polysaccharide Biosynthesis Protein SpsA, Chain A"/>
    <property type="match status" value="1"/>
</dbReference>
<keyword evidence="3" id="KW-0479">Metal-binding</keyword>
<comment type="caution">
    <text evidence="4">The sequence shown here is derived from an EMBL/GenBank/DDBJ whole genome shotgun (WGS) entry which is preliminary data.</text>
</comment>
<evidence type="ECO:0000256" key="3">
    <source>
        <dbReference type="ARBA" id="ARBA00022723"/>
    </source>
</evidence>
<reference evidence="5" key="1">
    <citation type="journal article" date="2019" name="Int. J. Syst. Evol. Microbiol.">
        <title>The Global Catalogue of Microorganisms (GCM) 10K type strain sequencing project: providing services to taxonomists for standard genome sequencing and annotation.</title>
        <authorList>
            <consortium name="The Broad Institute Genomics Platform"/>
            <consortium name="The Broad Institute Genome Sequencing Center for Infectious Disease"/>
            <person name="Wu L."/>
            <person name="Ma J."/>
        </authorList>
    </citation>
    <scope>NUCLEOTIDE SEQUENCE [LARGE SCALE GENOMIC DNA]</scope>
    <source>
        <strain evidence="5">CCM 8897</strain>
    </source>
</reference>
<name>A0ABW1UQZ6_9LACO</name>
<dbReference type="EMBL" id="JBHSSM010000018">
    <property type="protein sequence ID" value="MFC6315636.1"/>
    <property type="molecule type" value="Genomic_DNA"/>
</dbReference>
<evidence type="ECO:0000313" key="5">
    <source>
        <dbReference type="Proteomes" id="UP001596310"/>
    </source>
</evidence>
<dbReference type="PANTHER" id="PTHR13778:SF47">
    <property type="entry name" value="LIPOPOLYSACCHARIDE 1,3-GALACTOSYLTRANSFERASE"/>
    <property type="match status" value="1"/>
</dbReference>
<keyword evidence="5" id="KW-1185">Reference proteome</keyword>
<evidence type="ECO:0000313" key="4">
    <source>
        <dbReference type="EMBL" id="MFC6315636.1"/>
    </source>
</evidence>
<evidence type="ECO:0000256" key="1">
    <source>
        <dbReference type="ARBA" id="ARBA00022676"/>
    </source>
</evidence>
<keyword evidence="2" id="KW-0808">Transferase</keyword>
<accession>A0ABW1UQZ6</accession>
<dbReference type="Proteomes" id="UP001596310">
    <property type="component" value="Unassembled WGS sequence"/>
</dbReference>
<organism evidence="4 5">
    <name type="scientific">Lapidilactobacillus achengensis</name>
    <dbReference type="NCBI Taxonomy" id="2486000"/>
    <lineage>
        <taxon>Bacteria</taxon>
        <taxon>Bacillati</taxon>
        <taxon>Bacillota</taxon>
        <taxon>Bacilli</taxon>
        <taxon>Lactobacillales</taxon>
        <taxon>Lactobacillaceae</taxon>
        <taxon>Lapidilactobacillus</taxon>
    </lineage>
</organism>
<dbReference type="InterPro" id="IPR002495">
    <property type="entry name" value="Glyco_trans_8"/>
</dbReference>
<dbReference type="SUPFAM" id="SSF53448">
    <property type="entry name" value="Nucleotide-diphospho-sugar transferases"/>
    <property type="match status" value="1"/>
</dbReference>
<dbReference type="InterPro" id="IPR050748">
    <property type="entry name" value="Glycosyltrans_8_dom-fam"/>
</dbReference>
<gene>
    <name evidence="4" type="ORF">ACFQHW_08685</name>
</gene>
<keyword evidence="1" id="KW-0328">Glycosyltransferase</keyword>